<evidence type="ECO:0000313" key="1">
    <source>
        <dbReference type="EMBL" id="MFL1732776.1"/>
    </source>
</evidence>
<organism evidence="1 2">
    <name type="scientific">Moraxella oculi</name>
    <dbReference type="NCBI Taxonomy" id="2940516"/>
    <lineage>
        <taxon>Bacteria</taxon>
        <taxon>Pseudomonadati</taxon>
        <taxon>Pseudomonadota</taxon>
        <taxon>Gammaproteobacteria</taxon>
        <taxon>Moraxellales</taxon>
        <taxon>Moraxellaceae</taxon>
        <taxon>Moraxella</taxon>
    </lineage>
</organism>
<dbReference type="Gene3D" id="3.40.1350.40">
    <property type="match status" value="1"/>
</dbReference>
<keyword evidence="1" id="KW-0255">Endonuclease</keyword>
<keyword evidence="2" id="KW-1185">Reference proteome</keyword>
<keyword evidence="1" id="KW-0540">Nuclease</keyword>
<dbReference type="EMBL" id="JBJJXE010000011">
    <property type="protein sequence ID" value="MFL1732776.1"/>
    <property type="molecule type" value="Genomic_DNA"/>
</dbReference>
<comment type="caution">
    <text evidence="1">The sequence shown here is derived from an EMBL/GenBank/DDBJ whole genome shotgun (WGS) entry which is preliminary data.</text>
</comment>
<protein>
    <submittedName>
        <fullName evidence="1">Type II restriction endonuclease</fullName>
    </submittedName>
</protein>
<name>A0ABW8U6M2_9GAMM</name>
<reference evidence="1 2" key="1">
    <citation type="submission" date="2024-11" db="EMBL/GenBank/DDBJ databases">
        <title>First Report of Moraxella oculi in Brazil in an Infectious Bovine Keratoconjunctivitis Outbreak.</title>
        <authorList>
            <person name="Carvalho C.V."/>
            <person name="Domingues R."/>
            <person name="Coutinho C."/>
            <person name="Honorio N.T.B.S."/>
            <person name="Faza D.R.L.R."/>
            <person name="Carvalho W.A."/>
            <person name="Machado A.B.F."/>
            <person name="Martins M.F."/>
            <person name="Gaspar E.B."/>
        </authorList>
    </citation>
    <scope>NUCLEOTIDE SEQUENCE [LARGE SCALE GENOMIC DNA]</scope>
    <source>
        <strain evidence="1 2">2117LE</strain>
    </source>
</reference>
<gene>
    <name evidence="1" type="ORF">ACJHVH_07190</name>
</gene>
<proteinExistence type="predicted"/>
<keyword evidence="1" id="KW-0378">Hydrolase</keyword>
<evidence type="ECO:0000313" key="2">
    <source>
        <dbReference type="Proteomes" id="UP001624684"/>
    </source>
</evidence>
<dbReference type="Pfam" id="PF11463">
    <property type="entry name" value="R-HINP1I"/>
    <property type="match status" value="1"/>
</dbReference>
<sequence length="175" mass="20374">MLFYKDSVDVRNIQVKLVSNKKGFNQVDKRWVKTYQQLWQFDDTICKLLQYFTGELQKGDKKRLFMTDFSENEQALLLKWFRNNKILVLTDILRGRGEFSAEWVLVAQKLTTNARWVLKNINDVLGYYGNGDVIISPKGSLKIGRVTMQRKGGDNGRPTANMLQFKIDPSQLFDI</sequence>
<dbReference type="Proteomes" id="UP001624684">
    <property type="component" value="Unassembled WGS sequence"/>
</dbReference>
<dbReference type="RefSeq" id="WP_407069312.1">
    <property type="nucleotide sequence ID" value="NZ_JBJJXE010000011.1"/>
</dbReference>
<dbReference type="GO" id="GO:0004519">
    <property type="term" value="F:endonuclease activity"/>
    <property type="evidence" value="ECO:0007669"/>
    <property type="project" value="UniProtKB-KW"/>
</dbReference>
<accession>A0ABW8U6M2</accession>
<dbReference type="InterPro" id="IPR021107">
    <property type="entry name" value="Restrct_endonuc_II_HinP1I"/>
</dbReference>